<evidence type="ECO:0000313" key="1">
    <source>
        <dbReference type="EMBL" id="WNN93709.1"/>
    </source>
</evidence>
<organism evidence="1 2">
    <name type="scientific">Arthrobacter phage CallinAllBarbz</name>
    <dbReference type="NCBI Taxonomy" id="3077790"/>
    <lineage>
        <taxon>Viruses</taxon>
        <taxon>Duplodnaviria</taxon>
        <taxon>Heunggongvirae</taxon>
        <taxon>Uroviricota</taxon>
        <taxon>Caudoviricetes</taxon>
        <taxon>Casidaviridae</taxon>
        <taxon>Baileybluvirus</taxon>
        <taxon>Baileybluvirus callinallbarbz</taxon>
    </lineage>
</organism>
<gene>
    <name evidence="1" type="primary">59</name>
    <name evidence="1" type="ORF">SEA_CALLINALLBARBZ_59</name>
</gene>
<name>A0AA96HDB6_9CAUD</name>
<sequence length="39" mass="4680">MFKVNKTCCEECKYPVVPDFCLRRYLCPCHLDEIEPEDL</sequence>
<proteinExistence type="predicted"/>
<dbReference type="EMBL" id="OR553891">
    <property type="protein sequence ID" value="WNN93709.1"/>
    <property type="molecule type" value="Genomic_DNA"/>
</dbReference>
<evidence type="ECO:0000313" key="2">
    <source>
        <dbReference type="Proteomes" id="UP001303520"/>
    </source>
</evidence>
<keyword evidence="2" id="KW-1185">Reference proteome</keyword>
<accession>A0AA96HDB6</accession>
<dbReference type="Proteomes" id="UP001303520">
    <property type="component" value="Segment"/>
</dbReference>
<protein>
    <submittedName>
        <fullName evidence="1">Uncharacterized protein</fullName>
    </submittedName>
</protein>
<reference evidence="2" key="1">
    <citation type="submission" date="2024-05" db="EMBL/GenBank/DDBJ databases">
        <authorList>
            <person name="Garin V.P."/>
            <person name="Arshad I."/>
            <person name="Mak A."/>
            <person name="Orr M.A."/>
            <person name="Cho C."/>
            <person name="Kyla G.P."/>
            <person name="Liu J."/>
            <person name="Peri J.N."/>
            <person name="Esherick S.A."/>
            <person name="Shera S."/>
            <person name="Suani E."/>
            <person name="Faulkner C."/>
            <person name="Bonthala P."/>
            <person name="Wong M.A."/>
            <person name="Yao J."/>
            <person name="Santaolaya C."/>
            <person name="Santos E.A."/>
            <person name="Qin K."/>
            <person name="Yang E."/>
            <person name="Shao S.B."/>
            <person name="Moore J.P."/>
            <person name="Mathkour Y.H."/>
            <person name="Gallagher H.R."/>
            <person name="White L.T."/>
            <person name="Givan S.V."/>
            <person name="Chan R.W."/>
            <person name="Infante A."/>
            <person name="Anand S."/>
            <person name="Almeida T.I."/>
            <person name="De G.A."/>
            <person name="Trinh U.L."/>
            <person name="Bhatt K."/>
            <person name="Sanoyca A.J."/>
            <person name="Chong T."/>
            <person name="Liu R."/>
            <person name="Liang E."/>
            <person name="Castellanos S."/>
            <person name="Chang A.P."/>
            <person name="Stephenson J.C."/>
            <person name="Zorawik M."/>
            <person name="Garza D.R."/>
            <person name="Reddi K."/>
            <person name="Bouklas T."/>
            <person name="Freise A.C."/>
            <person name="Klyczek K."/>
            <person name="Ko C."/>
            <person name="Russell D.A."/>
            <person name="Jacobs-Sera D."/>
            <person name="Hatfull G.F."/>
        </authorList>
    </citation>
    <scope>NUCLEOTIDE SEQUENCE [LARGE SCALE GENOMIC DNA]</scope>
</reference>